<evidence type="ECO:0000313" key="2">
    <source>
        <dbReference type="Proteomes" id="UP000285961"/>
    </source>
</evidence>
<protein>
    <submittedName>
        <fullName evidence="1">Uncharacterized protein</fullName>
    </submittedName>
</protein>
<proteinExistence type="predicted"/>
<sequence>MVKVKTFGSQFKIFHITQELDGLDGQVNDFIAKNKVKKVISVSDATTTNTDGATMGIIRVLTYEA</sequence>
<name>A0A419ESW3_9BACT</name>
<accession>A0A419ESW3</accession>
<organism evidence="1 2">
    <name type="scientific">Candidatus Abyssobacteria bacterium SURF_17</name>
    <dbReference type="NCBI Taxonomy" id="2093361"/>
    <lineage>
        <taxon>Bacteria</taxon>
        <taxon>Pseudomonadati</taxon>
        <taxon>Candidatus Hydrogenedentota</taxon>
        <taxon>Candidatus Abyssobacteria</taxon>
    </lineage>
</organism>
<dbReference type="Proteomes" id="UP000285961">
    <property type="component" value="Unassembled WGS sequence"/>
</dbReference>
<dbReference type="EMBL" id="QZKI01000111">
    <property type="protein sequence ID" value="RJP66775.1"/>
    <property type="molecule type" value="Genomic_DNA"/>
</dbReference>
<reference evidence="1 2" key="1">
    <citation type="journal article" date="2017" name="ISME J.">
        <title>Energy and carbon metabolisms in a deep terrestrial subsurface fluid microbial community.</title>
        <authorList>
            <person name="Momper L."/>
            <person name="Jungbluth S.P."/>
            <person name="Lee M.D."/>
            <person name="Amend J.P."/>
        </authorList>
    </citation>
    <scope>NUCLEOTIDE SEQUENCE [LARGE SCALE GENOMIC DNA]</scope>
    <source>
        <strain evidence="1">SURF_17</strain>
    </source>
</reference>
<evidence type="ECO:0000313" key="1">
    <source>
        <dbReference type="EMBL" id="RJP66775.1"/>
    </source>
</evidence>
<comment type="caution">
    <text evidence="1">The sequence shown here is derived from an EMBL/GenBank/DDBJ whole genome shotgun (WGS) entry which is preliminary data.</text>
</comment>
<gene>
    <name evidence="1" type="ORF">C4532_15610</name>
</gene>
<dbReference type="AlphaFoldDB" id="A0A419ESW3"/>